<feature type="region of interest" description="Disordered" evidence="1">
    <location>
        <begin position="116"/>
        <end position="368"/>
    </location>
</feature>
<gene>
    <name evidence="2" type="ORF">CI238_01190</name>
</gene>
<feature type="region of interest" description="Disordered" evidence="1">
    <location>
        <begin position="421"/>
        <end position="494"/>
    </location>
</feature>
<organism evidence="2 3">
    <name type="scientific">Colletotrichum incanum</name>
    <name type="common">Soybean anthracnose fungus</name>
    <dbReference type="NCBI Taxonomy" id="1573173"/>
    <lineage>
        <taxon>Eukaryota</taxon>
        <taxon>Fungi</taxon>
        <taxon>Dikarya</taxon>
        <taxon>Ascomycota</taxon>
        <taxon>Pezizomycotina</taxon>
        <taxon>Sordariomycetes</taxon>
        <taxon>Hypocreomycetidae</taxon>
        <taxon>Glomerellales</taxon>
        <taxon>Glomerellaceae</taxon>
        <taxon>Colletotrichum</taxon>
        <taxon>Colletotrichum spaethianum species complex</taxon>
    </lineage>
</organism>
<feature type="region of interest" description="Disordered" evidence="1">
    <location>
        <begin position="561"/>
        <end position="610"/>
    </location>
</feature>
<sequence>MAPFKVAQPLQGDGLDLVKPFNNNDRRALTREVRRLIKKRGEMDNQMSKATKRLDQSNSAQLQQKQLLQMSARMKVKENKFIRRQSKVLADREKLFEMNPSDARARDVEILKTALLKLRGEAETPKSGRKKKSDGDGDDDDSSNDWDSEMGNPGGVNNGYYNTFENDLRKDKDATVKADGTKAGKRKRAGDAPQPSKKASNGQTSNETPQPIQEAATTVDDQPSKEESNLKMDESAKKSKIKYKNPKSISSLEAEGMEEGSIQNAAAHPKGSKDHNSITKPEFNYGFVDEIKSEKATKKEKKKKNKKSQKSKSAVTVKTEHGEKDDNSKIPTGQLLDMEKYESRSIGKAKKENVAKKNPKKKKRTKSVASVFADVIVDDADEQKGLEEWNSSPGDGSRQEADALKIVRKEKRFADDVVANMEQESPELKKPVQIMDGEQPATNEGNKTRKRRVRAMATETSSQVSHSDQDKAKNSGIYGFEATSPTANPTLKCPTRIEPQITPVAPFLETAGRTLLNPWSGFRRTFSIQNPEPVNAPEESTGGAVKAQDGQVWVLTTTGSRKKKRYRKDSDTKSVTMTIGKVDAPTKVDQGSPTPPPKKDQKKRGRPKKVKVPLMSLESRPATFQGQMSAPGVRASEDLIRLITPYAALLGSDERAESLNKLLEKDKELLREEKKTWFKAVGLPHDD</sequence>
<comment type="caution">
    <text evidence="2">The sequence shown here is derived from an EMBL/GenBank/DDBJ whole genome shotgun (WGS) entry which is preliminary data.</text>
</comment>
<feature type="compositionally biased region" description="Basic residues" evidence="1">
    <location>
        <begin position="298"/>
        <end position="310"/>
    </location>
</feature>
<feature type="compositionally biased region" description="Basic and acidic residues" evidence="1">
    <location>
        <begin position="337"/>
        <end position="355"/>
    </location>
</feature>
<evidence type="ECO:0000313" key="2">
    <source>
        <dbReference type="EMBL" id="KZL88250.1"/>
    </source>
</evidence>
<feature type="compositionally biased region" description="Basic residues" evidence="1">
    <location>
        <begin position="600"/>
        <end position="610"/>
    </location>
</feature>
<evidence type="ECO:0000256" key="1">
    <source>
        <dbReference type="SAM" id="MobiDB-lite"/>
    </source>
</evidence>
<feature type="compositionally biased region" description="Basic and acidic residues" evidence="1">
    <location>
        <begin position="166"/>
        <end position="182"/>
    </location>
</feature>
<dbReference type="AlphaFoldDB" id="A0A161VZL4"/>
<feature type="compositionally biased region" description="Basic and acidic residues" evidence="1">
    <location>
        <begin position="222"/>
        <end position="237"/>
    </location>
</feature>
<name>A0A161VZL4_COLIC</name>
<feature type="region of interest" description="Disordered" evidence="1">
    <location>
        <begin position="41"/>
        <end position="63"/>
    </location>
</feature>
<protein>
    <submittedName>
        <fullName evidence="2">Uncharacterized protein</fullName>
    </submittedName>
</protein>
<reference evidence="2 3" key="1">
    <citation type="submission" date="2015-06" db="EMBL/GenBank/DDBJ databases">
        <title>Survival trade-offs in plant roots during colonization by closely related pathogenic and mutualistic fungi.</title>
        <authorList>
            <person name="Hacquard S."/>
            <person name="Kracher B."/>
            <person name="Hiruma K."/>
            <person name="Weinman A."/>
            <person name="Muench P."/>
            <person name="Garrido Oter R."/>
            <person name="Ver Loren van Themaat E."/>
            <person name="Dallerey J.-F."/>
            <person name="Damm U."/>
            <person name="Henrissat B."/>
            <person name="Lespinet O."/>
            <person name="Thon M."/>
            <person name="Kemen E."/>
            <person name="McHardy A.C."/>
            <person name="Schulze-Lefert P."/>
            <person name="O'Connell R.J."/>
        </authorList>
    </citation>
    <scope>NUCLEOTIDE SEQUENCE [LARGE SCALE GENOMIC DNA]</scope>
    <source>
        <strain evidence="2 3">MAFF 238704</strain>
    </source>
</reference>
<dbReference type="EMBL" id="LFIW01000022">
    <property type="protein sequence ID" value="KZL88250.1"/>
    <property type="molecule type" value="Genomic_DNA"/>
</dbReference>
<feature type="compositionally biased region" description="Acidic residues" evidence="1">
    <location>
        <begin position="136"/>
        <end position="148"/>
    </location>
</feature>
<keyword evidence="3" id="KW-1185">Reference proteome</keyword>
<feature type="compositionally biased region" description="Basic and acidic residues" evidence="1">
    <location>
        <begin position="318"/>
        <end position="328"/>
    </location>
</feature>
<feature type="region of interest" description="Disordered" evidence="1">
    <location>
        <begin position="527"/>
        <end position="548"/>
    </location>
</feature>
<proteinExistence type="predicted"/>
<feature type="compositionally biased region" description="Polar residues" evidence="1">
    <location>
        <begin position="197"/>
        <end position="221"/>
    </location>
</feature>
<accession>A0A161VZL4</accession>
<dbReference type="Proteomes" id="UP000076584">
    <property type="component" value="Unassembled WGS sequence"/>
</dbReference>
<feature type="compositionally biased region" description="Basic residues" evidence="1">
    <location>
        <begin position="357"/>
        <end position="366"/>
    </location>
</feature>
<evidence type="ECO:0000313" key="3">
    <source>
        <dbReference type="Proteomes" id="UP000076584"/>
    </source>
</evidence>